<dbReference type="AlphaFoldDB" id="A0A0S4QVG3"/>
<gene>
    <name evidence="1" type="ORF">Ga0074812_12939</name>
</gene>
<evidence type="ECO:0000313" key="1">
    <source>
        <dbReference type="EMBL" id="CUU59569.1"/>
    </source>
</evidence>
<proteinExistence type="predicted"/>
<organism evidence="1 2">
    <name type="scientific">Parafrankia irregularis</name>
    <dbReference type="NCBI Taxonomy" id="795642"/>
    <lineage>
        <taxon>Bacteria</taxon>
        <taxon>Bacillati</taxon>
        <taxon>Actinomycetota</taxon>
        <taxon>Actinomycetes</taxon>
        <taxon>Frankiales</taxon>
        <taxon>Frankiaceae</taxon>
        <taxon>Parafrankia</taxon>
    </lineage>
</organism>
<sequence>MSLEAHLFEAFASRPRPVAAGILRPASVSVDDRVPLVLAERAVTEISTDDVNNVFAGNLWALSPVAFRYYLPALMRFSLISYRSVSVFASELVGALTRPERDDVTESLDRLDLLSSEIAPSVSGVADLLRSQQLEWFDSGAPTATFHERFDDLSAAEGDAVLRFLETFQEAHGADFPFGELDAAITRYWSRFRASPGAESTGAEPT</sequence>
<keyword evidence="2" id="KW-1185">Reference proteome</keyword>
<reference evidence="2" key="1">
    <citation type="submission" date="2015-11" db="EMBL/GenBank/DDBJ databases">
        <authorList>
            <person name="Varghese N."/>
        </authorList>
    </citation>
    <scope>NUCLEOTIDE SEQUENCE [LARGE SCALE GENOMIC DNA]</scope>
    <source>
        <strain evidence="2">DSM 45899</strain>
    </source>
</reference>
<name>A0A0S4QVG3_9ACTN</name>
<dbReference type="Proteomes" id="UP000198802">
    <property type="component" value="Unassembled WGS sequence"/>
</dbReference>
<evidence type="ECO:0000313" key="2">
    <source>
        <dbReference type="Proteomes" id="UP000198802"/>
    </source>
</evidence>
<accession>A0A0S4QVG3</accession>
<protein>
    <submittedName>
        <fullName evidence="1">Uncharacterized protein</fullName>
    </submittedName>
</protein>
<dbReference type="EMBL" id="FAOZ01000029">
    <property type="protein sequence ID" value="CUU59569.1"/>
    <property type="molecule type" value="Genomic_DNA"/>
</dbReference>